<evidence type="ECO:0000256" key="7">
    <source>
        <dbReference type="ARBA" id="ARBA00022989"/>
    </source>
</evidence>
<evidence type="ECO:0000256" key="6">
    <source>
        <dbReference type="ARBA" id="ARBA00022946"/>
    </source>
</evidence>
<dbReference type="PANTHER" id="PTHR10707">
    <property type="entry name" value="CYTOCHROME C OXIDASE SUBUNIT IV"/>
    <property type="match status" value="1"/>
</dbReference>
<dbReference type="Pfam" id="PF02936">
    <property type="entry name" value="COX4"/>
    <property type="match status" value="1"/>
</dbReference>
<dbReference type="FunCoup" id="A0A409VCG9">
    <property type="interactions" value="69"/>
</dbReference>
<dbReference type="Proteomes" id="UP000284706">
    <property type="component" value="Unassembled WGS sequence"/>
</dbReference>
<evidence type="ECO:0000256" key="1">
    <source>
        <dbReference type="ARBA" id="ARBA00004434"/>
    </source>
</evidence>
<dbReference type="SUPFAM" id="SSF81406">
    <property type="entry name" value="Mitochondrial cytochrome c oxidase subunit IV"/>
    <property type="match status" value="1"/>
</dbReference>
<dbReference type="CDD" id="cd00922">
    <property type="entry name" value="Cyt_c_Oxidase_IV"/>
    <property type="match status" value="1"/>
</dbReference>
<evidence type="ECO:0000313" key="12">
    <source>
        <dbReference type="Proteomes" id="UP000284706"/>
    </source>
</evidence>
<keyword evidence="6" id="KW-0809">Transit peptide</keyword>
<dbReference type="GO" id="GO:0005743">
    <property type="term" value="C:mitochondrial inner membrane"/>
    <property type="evidence" value="ECO:0007669"/>
    <property type="project" value="UniProtKB-SubCell"/>
</dbReference>
<sequence length="182" mass="19642">MQALRLARSAARPLGSAHIVSGAARRCLATATANHVEVVSSNSSASAAPVPLSNIEALWEKLNAEEKQKVHEQLETLQQKDWKELSLEEKKAAYYVAFGPHGPRTPTSKPGDNLKIFGATIALVGVAGVLFFSLKQFAAPPPKTMSKEWQEASNERALEMKLDPITGISSEGYKGKGFVQSK</sequence>
<evidence type="ECO:0000256" key="5">
    <source>
        <dbReference type="ARBA" id="ARBA00022792"/>
    </source>
</evidence>
<comment type="subcellular location">
    <subcellularLocation>
        <location evidence="1">Mitochondrion inner membrane</location>
        <topology evidence="1">Single-pass membrane protein</topology>
    </subcellularLocation>
</comment>
<evidence type="ECO:0000256" key="3">
    <source>
        <dbReference type="ARBA" id="ARBA00008135"/>
    </source>
</evidence>
<dbReference type="GO" id="GO:0045277">
    <property type="term" value="C:respiratory chain complex IV"/>
    <property type="evidence" value="ECO:0007669"/>
    <property type="project" value="InterPro"/>
</dbReference>
<comment type="pathway">
    <text evidence="2">Energy metabolism; oxidative phosphorylation.</text>
</comment>
<keyword evidence="4" id="KW-0812">Transmembrane</keyword>
<dbReference type="InParanoid" id="A0A409VCG9"/>
<dbReference type="FunFam" id="1.10.442.10:FF:000002">
    <property type="entry name" value="Cytochrome c oxidase subunit V"/>
    <property type="match status" value="1"/>
</dbReference>
<keyword evidence="5" id="KW-0999">Mitochondrion inner membrane</keyword>
<evidence type="ECO:0008006" key="13">
    <source>
        <dbReference type="Google" id="ProtNLM"/>
    </source>
</evidence>
<keyword evidence="8" id="KW-0560">Oxidoreductase</keyword>
<dbReference type="GO" id="GO:0016491">
    <property type="term" value="F:oxidoreductase activity"/>
    <property type="evidence" value="ECO:0007669"/>
    <property type="project" value="UniProtKB-KW"/>
</dbReference>
<evidence type="ECO:0000256" key="8">
    <source>
        <dbReference type="ARBA" id="ARBA00023002"/>
    </source>
</evidence>
<keyword evidence="12" id="KW-1185">Reference proteome</keyword>
<dbReference type="InterPro" id="IPR036639">
    <property type="entry name" value="Cyt_c_oxidase_su4_sf"/>
</dbReference>
<dbReference type="GO" id="GO:0006123">
    <property type="term" value="P:mitochondrial electron transport, cytochrome c to oxygen"/>
    <property type="evidence" value="ECO:0007669"/>
    <property type="project" value="InterPro"/>
</dbReference>
<dbReference type="STRING" id="231916.A0A409VCG9"/>
<dbReference type="PANTHER" id="PTHR10707:SF10">
    <property type="entry name" value="CYTOCHROME C OXIDASE SUBUNIT 4"/>
    <property type="match status" value="1"/>
</dbReference>
<organism evidence="11 12">
    <name type="scientific">Gymnopilus dilepis</name>
    <dbReference type="NCBI Taxonomy" id="231916"/>
    <lineage>
        <taxon>Eukaryota</taxon>
        <taxon>Fungi</taxon>
        <taxon>Dikarya</taxon>
        <taxon>Basidiomycota</taxon>
        <taxon>Agaricomycotina</taxon>
        <taxon>Agaricomycetes</taxon>
        <taxon>Agaricomycetidae</taxon>
        <taxon>Agaricales</taxon>
        <taxon>Agaricineae</taxon>
        <taxon>Hymenogastraceae</taxon>
        <taxon>Gymnopilus</taxon>
    </lineage>
</organism>
<dbReference type="InterPro" id="IPR004203">
    <property type="entry name" value="Cyt_c_oxidase_su4_fam"/>
</dbReference>
<evidence type="ECO:0000256" key="2">
    <source>
        <dbReference type="ARBA" id="ARBA00004673"/>
    </source>
</evidence>
<dbReference type="OrthoDB" id="186013at2759"/>
<keyword evidence="10" id="KW-0472">Membrane</keyword>
<keyword evidence="7" id="KW-1133">Transmembrane helix</keyword>
<proteinExistence type="inferred from homology"/>
<dbReference type="Gene3D" id="1.10.442.10">
    <property type="entry name" value="Cytochrome c oxidase subunit IV"/>
    <property type="match status" value="1"/>
</dbReference>
<evidence type="ECO:0000256" key="9">
    <source>
        <dbReference type="ARBA" id="ARBA00023128"/>
    </source>
</evidence>
<comment type="similarity">
    <text evidence="3">Belongs to the cytochrome c oxidase IV family.</text>
</comment>
<keyword evidence="9" id="KW-0496">Mitochondrion</keyword>
<dbReference type="AlphaFoldDB" id="A0A409VCG9"/>
<reference evidence="11 12" key="1">
    <citation type="journal article" date="2018" name="Evol. Lett.">
        <title>Horizontal gene cluster transfer increased hallucinogenic mushroom diversity.</title>
        <authorList>
            <person name="Reynolds H.T."/>
            <person name="Vijayakumar V."/>
            <person name="Gluck-Thaler E."/>
            <person name="Korotkin H.B."/>
            <person name="Matheny P.B."/>
            <person name="Slot J.C."/>
        </authorList>
    </citation>
    <scope>NUCLEOTIDE SEQUENCE [LARGE SCALE GENOMIC DNA]</scope>
    <source>
        <strain evidence="11 12">SRW20</strain>
    </source>
</reference>
<gene>
    <name evidence="11" type="ORF">CVT26_002625</name>
</gene>
<evidence type="ECO:0000313" key="11">
    <source>
        <dbReference type="EMBL" id="PPQ64793.1"/>
    </source>
</evidence>
<evidence type="ECO:0000256" key="4">
    <source>
        <dbReference type="ARBA" id="ARBA00022692"/>
    </source>
</evidence>
<protein>
    <recommendedName>
        <fullName evidence="13">Cytochrome c oxidase subunit IV</fullName>
    </recommendedName>
</protein>
<accession>A0A409VCG9</accession>
<name>A0A409VCG9_9AGAR</name>
<dbReference type="EMBL" id="NHYE01005662">
    <property type="protein sequence ID" value="PPQ64793.1"/>
    <property type="molecule type" value="Genomic_DNA"/>
</dbReference>
<evidence type="ECO:0000256" key="10">
    <source>
        <dbReference type="ARBA" id="ARBA00023136"/>
    </source>
</evidence>
<comment type="caution">
    <text evidence="11">The sequence shown here is derived from an EMBL/GenBank/DDBJ whole genome shotgun (WGS) entry which is preliminary data.</text>
</comment>